<comment type="caution">
    <text evidence="3">The sequence shown here is derived from an EMBL/GenBank/DDBJ whole genome shotgun (WGS) entry which is preliminary data.</text>
</comment>
<dbReference type="EMBL" id="JBBNAG010000001">
    <property type="protein sequence ID" value="KAK9166575.1"/>
    <property type="molecule type" value="Genomic_DNA"/>
</dbReference>
<accession>A0AAP0LBF2</accession>
<feature type="compositionally biased region" description="Basic residues" evidence="1">
    <location>
        <begin position="1"/>
        <end position="11"/>
    </location>
</feature>
<organism evidence="3 4">
    <name type="scientific">Stephania cephalantha</name>
    <dbReference type="NCBI Taxonomy" id="152367"/>
    <lineage>
        <taxon>Eukaryota</taxon>
        <taxon>Viridiplantae</taxon>
        <taxon>Streptophyta</taxon>
        <taxon>Embryophyta</taxon>
        <taxon>Tracheophyta</taxon>
        <taxon>Spermatophyta</taxon>
        <taxon>Magnoliopsida</taxon>
        <taxon>Ranunculales</taxon>
        <taxon>Menispermaceae</taxon>
        <taxon>Menispermoideae</taxon>
        <taxon>Cissampelideae</taxon>
        <taxon>Stephania</taxon>
    </lineage>
</organism>
<protein>
    <recommendedName>
        <fullName evidence="2">DUF4057 domain-containing protein</fullName>
    </recommendedName>
</protein>
<dbReference type="PANTHER" id="PTHR31132">
    <property type="entry name" value="N-LYSINE METHYLTRANSFERASE"/>
    <property type="match status" value="1"/>
</dbReference>
<evidence type="ECO:0000313" key="4">
    <source>
        <dbReference type="Proteomes" id="UP001419268"/>
    </source>
</evidence>
<dbReference type="AlphaFoldDB" id="A0AAP0LBF2"/>
<name>A0AAP0LBF2_9MAGN</name>
<dbReference type="Proteomes" id="UP001419268">
    <property type="component" value="Unassembled WGS sequence"/>
</dbReference>
<keyword evidence="4" id="KW-1185">Reference proteome</keyword>
<proteinExistence type="predicted"/>
<dbReference type="InterPro" id="IPR025131">
    <property type="entry name" value="DUF4057"/>
</dbReference>
<evidence type="ECO:0000259" key="2">
    <source>
        <dbReference type="Pfam" id="PF13266"/>
    </source>
</evidence>
<dbReference type="Pfam" id="PF13266">
    <property type="entry name" value="DUF4057"/>
    <property type="match status" value="2"/>
</dbReference>
<feature type="compositionally biased region" description="Low complexity" evidence="1">
    <location>
        <begin position="26"/>
        <end position="44"/>
    </location>
</feature>
<sequence length="391" mass="42183">MERSTPVRKSHTSTADLLTWPEKPISDSTPSDSAASGASPAARSHQPSDEISKVLFGGQVTDEEVESLTKRLNAFKCWKTGNSCNQEKILLANWWFVPLFITGSSDLISGIRATMRPKVDARMEGFEAGLSRGKSWKEPSKGCMQSSRHSSMKPCSDYKLKEITGSRIFGVDDENGEVESGKSNHAPNKTTVRVYQQALSGISQISFGDEESVSPKKPTSLPEVAKQRELSGTLESESDMLLKKQLSDAKCKELSGHDIFGPPPEIKPRPLAARALELKGSINLGEPALRSIHTSVKVSNPAGGRTNITLGGDEAAIKTAKKIHNQKFQELTGNDIFKEDAPPSSADKVLSMAKLREMSGSDIFADGKAASRDYLGGLRKPPGGESSIALV</sequence>
<dbReference type="PANTHER" id="PTHR31132:SF13">
    <property type="entry name" value="N-LYSINE METHYLTRANSFERASE"/>
    <property type="match status" value="1"/>
</dbReference>
<evidence type="ECO:0000313" key="3">
    <source>
        <dbReference type="EMBL" id="KAK9166575.1"/>
    </source>
</evidence>
<feature type="region of interest" description="Disordered" evidence="1">
    <location>
        <begin position="1"/>
        <end position="50"/>
    </location>
</feature>
<feature type="domain" description="DUF4057" evidence="2">
    <location>
        <begin position="3"/>
        <end position="72"/>
    </location>
</feature>
<evidence type="ECO:0000256" key="1">
    <source>
        <dbReference type="SAM" id="MobiDB-lite"/>
    </source>
</evidence>
<gene>
    <name evidence="3" type="ORF">Scep_001766</name>
</gene>
<feature type="region of interest" description="Disordered" evidence="1">
    <location>
        <begin position="207"/>
        <end position="230"/>
    </location>
</feature>
<feature type="domain" description="DUF4057" evidence="2">
    <location>
        <begin position="152"/>
        <end position="389"/>
    </location>
</feature>
<reference evidence="3 4" key="1">
    <citation type="submission" date="2024-01" db="EMBL/GenBank/DDBJ databases">
        <title>Genome assemblies of Stephania.</title>
        <authorList>
            <person name="Yang L."/>
        </authorList>
    </citation>
    <scope>NUCLEOTIDE SEQUENCE [LARGE SCALE GENOMIC DNA]</scope>
    <source>
        <strain evidence="3">JXDWG</strain>
        <tissue evidence="3">Leaf</tissue>
    </source>
</reference>